<dbReference type="OrthoDB" id="9781481at2"/>
<dbReference type="InterPro" id="IPR027417">
    <property type="entry name" value="P-loop_NTPase"/>
</dbReference>
<evidence type="ECO:0000313" key="2">
    <source>
        <dbReference type="EMBL" id="EHQ24743.1"/>
    </source>
</evidence>
<dbReference type="GO" id="GO:0005524">
    <property type="term" value="F:ATP binding"/>
    <property type="evidence" value="ECO:0007669"/>
    <property type="project" value="InterPro"/>
</dbReference>
<dbReference type="EMBL" id="CM001403">
    <property type="protein sequence ID" value="EHQ24743.1"/>
    <property type="molecule type" value="Genomic_DNA"/>
</dbReference>
<dbReference type="PANTHER" id="PTHR37291">
    <property type="entry name" value="5-METHYLCYTOSINE-SPECIFIC RESTRICTION ENZYME B"/>
    <property type="match status" value="1"/>
</dbReference>
<dbReference type="eggNOG" id="COG4127">
    <property type="taxonomic scope" value="Bacteria"/>
</dbReference>
<dbReference type="HOGENOM" id="CLU_008747_2_3_10"/>
<sequence length="775" mass="88621">MSFIYTWVSAYQQIASRFSAYQANHIGLIEVLEAIGVEGFDDRGNDNIVIKLDDIDPFTFISYLNKYGDDKRIKILNNLCQLWNINVKVYDVCGIPSSNAQKVWLFPYKFERTNNEIERLWGLYNSVLNDTVTNEQLIDVQTIRSVGWTKITEGLFVLKPEKYLPLNSVVNPYLTSLGIHVNNQSYDGIVQTCDFVKKFTEKPFYQISYEGWLHGEELKRQPKYWRLGTKAGDDGGYVLPEMLENNVASIGWDNLGDLKKITPLNKTEVQKKLATENYNGNNNTASRKAGEIMNFLNSVWLNDYIIAMDGAQVKAIGKVLHNQYIHLSDLDFPNCRVVDWLKRDITGIAFEEGLRTTLTEITNKENINKLKNYMNSEGAPLLIDLNNPQPLNQILYGPPGTGKTYNSIDIAVKIITGTSSTHKINKPVFDKLKQDGQIEFVTFHQNYSYEDFMVGLRPDPEDAILRFKPHKGIFYKIAQRAKENYYASKEERSLVKDFETILTELFEPLESGGEVEVKMASGISYLITDITSSTIRFRKSNNSTNHTLSIDTLKEIVQGTRTLNSGLVVYYNPLVKLIKEKQQGGDSTPKEALKRYVLIIDEINRANISRVFGELITLLEDDKRLGGDNELTITLPNDEKNFGVPPNLFVVGTMNTADKSIALLDIALRRRFEFIGKYPDYNLLFPDRAELLKKINEAIYRKKNTADYLIGHAYFLSEDAIENILLKKVIPLLNEYFGNRISEVENIFSTSNWIAKYNENNYCWEVSKKNDIIDV</sequence>
<dbReference type="PANTHER" id="PTHR37291:SF1">
    <property type="entry name" value="TYPE IV METHYL-DIRECTED RESTRICTION ENZYME ECOKMCRB SUBUNIT"/>
    <property type="match status" value="1"/>
</dbReference>
<organism evidence="2 3">
    <name type="scientific">Mucilaginibacter paludis DSM 18603</name>
    <dbReference type="NCBI Taxonomy" id="714943"/>
    <lineage>
        <taxon>Bacteria</taxon>
        <taxon>Pseudomonadati</taxon>
        <taxon>Bacteroidota</taxon>
        <taxon>Sphingobacteriia</taxon>
        <taxon>Sphingobacteriales</taxon>
        <taxon>Sphingobacteriaceae</taxon>
        <taxon>Mucilaginibacter</taxon>
    </lineage>
</organism>
<proteinExistence type="predicted"/>
<dbReference type="Proteomes" id="UP000002774">
    <property type="component" value="Chromosome"/>
</dbReference>
<dbReference type="Gene3D" id="3.40.50.300">
    <property type="entry name" value="P-loop containing nucleotide triphosphate hydrolases"/>
    <property type="match status" value="1"/>
</dbReference>
<protein>
    <submittedName>
        <fullName evidence="2">ATPase associated with various cellular activities AAA_5</fullName>
    </submittedName>
</protein>
<evidence type="ECO:0000259" key="1">
    <source>
        <dbReference type="Pfam" id="PF07728"/>
    </source>
</evidence>
<dbReference type="InterPro" id="IPR011704">
    <property type="entry name" value="ATPase_dyneun-rel_AAA"/>
</dbReference>
<dbReference type="STRING" id="714943.Mucpa_0551"/>
<dbReference type="GO" id="GO:0016887">
    <property type="term" value="F:ATP hydrolysis activity"/>
    <property type="evidence" value="ECO:0007669"/>
    <property type="project" value="InterPro"/>
</dbReference>
<dbReference type="Pfam" id="PF07728">
    <property type="entry name" value="AAA_5"/>
    <property type="match status" value="1"/>
</dbReference>
<keyword evidence="3" id="KW-1185">Reference proteome</keyword>
<dbReference type="InterPro" id="IPR052934">
    <property type="entry name" value="Methyl-DNA_Rec/Restrict_Enz"/>
</dbReference>
<dbReference type="RefSeq" id="WP_008504305.1">
    <property type="nucleotide sequence ID" value="NZ_CM001403.1"/>
</dbReference>
<evidence type="ECO:0000313" key="3">
    <source>
        <dbReference type="Proteomes" id="UP000002774"/>
    </source>
</evidence>
<gene>
    <name evidence="2" type="ORF">Mucpa_0551</name>
</gene>
<name>H1Y1T4_9SPHI</name>
<dbReference type="SUPFAM" id="SSF52540">
    <property type="entry name" value="P-loop containing nucleoside triphosphate hydrolases"/>
    <property type="match status" value="1"/>
</dbReference>
<feature type="domain" description="ATPase dynein-related AAA" evidence="1">
    <location>
        <begin position="555"/>
        <end position="672"/>
    </location>
</feature>
<dbReference type="AlphaFoldDB" id="H1Y1T4"/>
<accession>H1Y1T4</accession>
<dbReference type="eggNOG" id="COG1401">
    <property type="taxonomic scope" value="Bacteria"/>
</dbReference>
<reference evidence="2" key="1">
    <citation type="submission" date="2011-09" db="EMBL/GenBank/DDBJ databases">
        <title>The permanent draft genome of Mucilaginibacter paludis DSM 18603.</title>
        <authorList>
            <consortium name="US DOE Joint Genome Institute (JGI-PGF)"/>
            <person name="Lucas S."/>
            <person name="Han J."/>
            <person name="Lapidus A."/>
            <person name="Bruce D."/>
            <person name="Goodwin L."/>
            <person name="Pitluck S."/>
            <person name="Peters L."/>
            <person name="Kyrpides N."/>
            <person name="Mavromatis K."/>
            <person name="Ivanova N."/>
            <person name="Mikhailova N."/>
            <person name="Held B."/>
            <person name="Detter J.C."/>
            <person name="Tapia R."/>
            <person name="Han C."/>
            <person name="Land M."/>
            <person name="Hauser L."/>
            <person name="Markowitz V."/>
            <person name="Cheng J.-F."/>
            <person name="Hugenholtz P."/>
            <person name="Woyke T."/>
            <person name="Wu D."/>
            <person name="Tindall B."/>
            <person name="Brambilla E."/>
            <person name="Klenk H.-P."/>
            <person name="Eisen J.A."/>
        </authorList>
    </citation>
    <scope>NUCLEOTIDE SEQUENCE [LARGE SCALE GENOMIC DNA]</scope>
    <source>
        <strain evidence="2">DSM 18603</strain>
    </source>
</reference>